<dbReference type="EMBL" id="ACCH01000090">
    <property type="protein sequence ID" value="EEF91401.1"/>
    <property type="molecule type" value="Genomic_DNA"/>
</dbReference>
<sequence>METFLSKHNLIMENKLAFFMTQLKNHLTRNSIPYMMFQYVDNPEDVLCHFTNRVYINIFGNALGHSDVNIYIGENKELVAVSLTEVTSALLRISNLLGQLYGVDYKEVKLLNSEYNKYIFYF</sequence>
<reference evidence="1 2" key="1">
    <citation type="submission" date="2008-12" db="EMBL/GenBank/DDBJ databases">
        <authorList>
            <person name="Fulton L."/>
            <person name="Clifton S."/>
            <person name="Fulton B."/>
            <person name="Xu J."/>
            <person name="Minx P."/>
            <person name="Pepin K.H."/>
            <person name="Johnson M."/>
            <person name="Bhonagiri V."/>
            <person name="Nash W.E."/>
            <person name="Mardis E.R."/>
            <person name="Wilson R.K."/>
        </authorList>
    </citation>
    <scope>NUCLEOTIDE SEQUENCE [LARGE SCALE GENOMIC DNA]</scope>
    <source>
        <strain evidence="1 2">DSM 14838</strain>
    </source>
</reference>
<organism evidence="1 2">
    <name type="scientific">Bacteroides cellulosilyticus DSM 14838</name>
    <dbReference type="NCBI Taxonomy" id="537012"/>
    <lineage>
        <taxon>Bacteria</taxon>
        <taxon>Pseudomonadati</taxon>
        <taxon>Bacteroidota</taxon>
        <taxon>Bacteroidia</taxon>
        <taxon>Bacteroidales</taxon>
        <taxon>Bacteroidaceae</taxon>
        <taxon>Bacteroides</taxon>
    </lineage>
</organism>
<name>E2N9J6_9BACE</name>
<dbReference type="AlphaFoldDB" id="E2N9J6"/>
<dbReference type="Proteomes" id="UP000003711">
    <property type="component" value="Unassembled WGS sequence"/>
</dbReference>
<proteinExistence type="predicted"/>
<evidence type="ECO:0000313" key="1">
    <source>
        <dbReference type="EMBL" id="EEF91401.1"/>
    </source>
</evidence>
<gene>
    <name evidence="1" type="ORF">BACCELL_00942</name>
</gene>
<dbReference type="HOGENOM" id="CLU_2022015_0_0_10"/>
<accession>E2N9J6</accession>
<protein>
    <submittedName>
        <fullName evidence="1">Uncharacterized protein</fullName>
    </submittedName>
</protein>
<reference evidence="1 2" key="2">
    <citation type="submission" date="2009-01" db="EMBL/GenBank/DDBJ databases">
        <title>Draft genome sequence of Bacteroides cellulosilyticus (DSM 14838).</title>
        <authorList>
            <person name="Sudarsanam P."/>
            <person name="Ley R."/>
            <person name="Guruge J."/>
            <person name="Turnbaugh P.J."/>
            <person name="Mahowald M."/>
            <person name="Liep D."/>
            <person name="Gordon J."/>
        </authorList>
    </citation>
    <scope>NUCLEOTIDE SEQUENCE [LARGE SCALE GENOMIC DNA]</scope>
    <source>
        <strain evidence="1 2">DSM 14838</strain>
    </source>
</reference>
<comment type="caution">
    <text evidence="1">The sequence shown here is derived from an EMBL/GenBank/DDBJ whole genome shotgun (WGS) entry which is preliminary data.</text>
</comment>
<evidence type="ECO:0000313" key="2">
    <source>
        <dbReference type="Proteomes" id="UP000003711"/>
    </source>
</evidence>